<accession>A0ABT5C087</accession>
<organism evidence="4 5">
    <name type="scientific">Sorangium atrum</name>
    <dbReference type="NCBI Taxonomy" id="2995308"/>
    <lineage>
        <taxon>Bacteria</taxon>
        <taxon>Pseudomonadati</taxon>
        <taxon>Myxococcota</taxon>
        <taxon>Polyangia</taxon>
        <taxon>Polyangiales</taxon>
        <taxon>Polyangiaceae</taxon>
        <taxon>Sorangium</taxon>
    </lineage>
</organism>
<proteinExistence type="predicted"/>
<name>A0ABT5C087_9BACT</name>
<feature type="region of interest" description="Disordered" evidence="1">
    <location>
        <begin position="337"/>
        <end position="400"/>
    </location>
</feature>
<evidence type="ECO:0000313" key="5">
    <source>
        <dbReference type="Proteomes" id="UP001217485"/>
    </source>
</evidence>
<dbReference type="SMART" id="SM00637">
    <property type="entry name" value="CBD_II"/>
    <property type="match status" value="1"/>
</dbReference>
<dbReference type="PROSITE" id="PS51257">
    <property type="entry name" value="PROKAR_LIPOPROTEIN"/>
    <property type="match status" value="1"/>
</dbReference>
<dbReference type="InterPro" id="IPR001919">
    <property type="entry name" value="CBD2"/>
</dbReference>
<feature type="compositionally biased region" description="Gly residues" evidence="1">
    <location>
        <begin position="380"/>
        <end position="391"/>
    </location>
</feature>
<dbReference type="EMBL" id="JAQNDK010000002">
    <property type="protein sequence ID" value="MDC0679255.1"/>
    <property type="molecule type" value="Genomic_DNA"/>
</dbReference>
<dbReference type="Proteomes" id="UP001217485">
    <property type="component" value="Unassembled WGS sequence"/>
</dbReference>
<feature type="signal peptide" evidence="2">
    <location>
        <begin position="1"/>
        <end position="28"/>
    </location>
</feature>
<dbReference type="Gene3D" id="2.60.40.290">
    <property type="match status" value="1"/>
</dbReference>
<gene>
    <name evidence="4" type="ORF">POL72_16040</name>
</gene>
<evidence type="ECO:0000256" key="1">
    <source>
        <dbReference type="SAM" id="MobiDB-lite"/>
    </source>
</evidence>
<dbReference type="InterPro" id="IPR008965">
    <property type="entry name" value="CBM2/CBM3_carb-bd_dom_sf"/>
</dbReference>
<feature type="compositionally biased region" description="Low complexity" evidence="1">
    <location>
        <begin position="369"/>
        <end position="379"/>
    </location>
</feature>
<evidence type="ECO:0000313" key="4">
    <source>
        <dbReference type="EMBL" id="MDC0679255.1"/>
    </source>
</evidence>
<dbReference type="Pfam" id="PF00553">
    <property type="entry name" value="CBM_2"/>
    <property type="match status" value="1"/>
</dbReference>
<feature type="domain" description="CBM2" evidence="3">
    <location>
        <begin position="387"/>
        <end position="484"/>
    </location>
</feature>
<keyword evidence="5" id="KW-1185">Reference proteome</keyword>
<sequence length="484" mass="49760">MTKIKGSLFGAGAALCLLAAVGGCIVVADDGSSASEEDEIFADEAAAAAAASQMRFGVAPQWSQTWSPPQSGPANVEVVAVGDWLQSGGFTSTHKTKLQQIVNAGKTPYFFGYIATDMTKKGLGSENDCDGNSGAPLCQKGAAYVRANIASMASAYQKAAAGIGAALGGREALIHIEPDWYQFSQTAQQNALTETESDSFINQILGAIKSGCPSCKVVIDFSPWFSPSATKWASSVGDFYDGWDRSVVKYVGLTGKQFPFTTGKIDNFTYKEITTAVSLPLVIVDAYTFGGGPINVDSTWLNESNVAKAVDMGVAIVMLSQTGDVAGYDSFIARVKGSSSSSSSSSTSSSSSSSSSSTSGSGGGGGGTTTSSSSSSSSSTGGGGSGGGNPGTGVRVEGGNITVSITPNSTWTGGYCNNIKLTKTDSGETTWKLYVPSNGATLRDFWNTNAVKQGTDFVFTGVSWNAKIKPGTNVEFGYCANGTR</sequence>
<dbReference type="SUPFAM" id="SSF49384">
    <property type="entry name" value="Carbohydrate-binding domain"/>
    <property type="match status" value="1"/>
</dbReference>
<dbReference type="PROSITE" id="PS51173">
    <property type="entry name" value="CBM2"/>
    <property type="match status" value="1"/>
</dbReference>
<protein>
    <submittedName>
        <fullName evidence="4">Cellulose binding domain-containing protein</fullName>
    </submittedName>
</protein>
<feature type="compositionally biased region" description="Low complexity" evidence="1">
    <location>
        <begin position="337"/>
        <end position="359"/>
    </location>
</feature>
<feature type="chain" id="PRO_5046154593" evidence="2">
    <location>
        <begin position="29"/>
        <end position="484"/>
    </location>
</feature>
<evidence type="ECO:0000256" key="2">
    <source>
        <dbReference type="SAM" id="SignalP"/>
    </source>
</evidence>
<dbReference type="RefSeq" id="WP_272096215.1">
    <property type="nucleotide sequence ID" value="NZ_JAQNDK010000002.1"/>
</dbReference>
<dbReference type="InterPro" id="IPR012291">
    <property type="entry name" value="CBM2_carb-bd_dom_sf"/>
</dbReference>
<evidence type="ECO:0000259" key="3">
    <source>
        <dbReference type="PROSITE" id="PS51173"/>
    </source>
</evidence>
<reference evidence="4 5" key="1">
    <citation type="submission" date="2023-01" db="EMBL/GenBank/DDBJ databases">
        <title>Minimal conservation of predation-associated metabolite biosynthetic gene clusters underscores biosynthetic potential of Myxococcota including descriptions for ten novel species: Archangium lansinium sp. nov., Myxococcus landrumus sp. nov., Nannocystis bai.</title>
        <authorList>
            <person name="Ahearne A."/>
            <person name="Stevens C."/>
            <person name="Dowd S."/>
        </authorList>
    </citation>
    <scope>NUCLEOTIDE SEQUENCE [LARGE SCALE GENOMIC DNA]</scope>
    <source>
        <strain evidence="4 5">WIWO2</strain>
    </source>
</reference>
<comment type="caution">
    <text evidence="4">The sequence shown here is derived from an EMBL/GenBank/DDBJ whole genome shotgun (WGS) entry which is preliminary data.</text>
</comment>
<keyword evidence="2" id="KW-0732">Signal</keyword>